<keyword evidence="4 5" id="KW-0472">Membrane</keyword>
<evidence type="ECO:0000256" key="5">
    <source>
        <dbReference type="SAM" id="Phobius"/>
    </source>
</evidence>
<dbReference type="PANTHER" id="PTHR12308">
    <property type="entry name" value="ANOCTAMIN"/>
    <property type="match status" value="1"/>
</dbReference>
<reference evidence="7" key="1">
    <citation type="submission" date="2021-02" db="EMBL/GenBank/DDBJ databases">
        <authorList>
            <person name="Dougan E. K."/>
            <person name="Rhodes N."/>
            <person name="Thang M."/>
            <person name="Chan C."/>
        </authorList>
    </citation>
    <scope>NUCLEOTIDE SEQUENCE</scope>
</reference>
<gene>
    <name evidence="7" type="ORF">SNAT2548_LOCUS1831</name>
</gene>
<keyword evidence="3 5" id="KW-1133">Transmembrane helix</keyword>
<dbReference type="EMBL" id="CAJNDS010000104">
    <property type="protein sequence ID" value="CAE6957998.1"/>
    <property type="molecule type" value="Genomic_DNA"/>
</dbReference>
<dbReference type="AlphaFoldDB" id="A0A812HQX9"/>
<evidence type="ECO:0000256" key="4">
    <source>
        <dbReference type="ARBA" id="ARBA00023136"/>
    </source>
</evidence>
<dbReference type="GO" id="GO:0005254">
    <property type="term" value="F:chloride channel activity"/>
    <property type="evidence" value="ECO:0007669"/>
    <property type="project" value="TreeGrafter"/>
</dbReference>
<dbReference type="OrthoDB" id="296386at2759"/>
<dbReference type="Proteomes" id="UP000604046">
    <property type="component" value="Unassembled WGS sequence"/>
</dbReference>
<feature type="transmembrane region" description="Helical" evidence="5">
    <location>
        <begin position="555"/>
        <end position="577"/>
    </location>
</feature>
<dbReference type="InterPro" id="IPR049452">
    <property type="entry name" value="Anoctamin_TM"/>
</dbReference>
<feature type="transmembrane region" description="Helical" evidence="5">
    <location>
        <begin position="693"/>
        <end position="713"/>
    </location>
</feature>
<feature type="transmembrane region" description="Helical" evidence="5">
    <location>
        <begin position="637"/>
        <end position="663"/>
    </location>
</feature>
<comment type="subcellular location">
    <subcellularLocation>
        <location evidence="1">Membrane</location>
        <topology evidence="1">Multi-pass membrane protein</topology>
    </subcellularLocation>
</comment>
<evidence type="ECO:0000256" key="2">
    <source>
        <dbReference type="ARBA" id="ARBA00022692"/>
    </source>
</evidence>
<dbReference type="GO" id="GO:0016020">
    <property type="term" value="C:membrane"/>
    <property type="evidence" value="ECO:0007669"/>
    <property type="project" value="UniProtKB-SubCell"/>
</dbReference>
<evidence type="ECO:0000313" key="7">
    <source>
        <dbReference type="EMBL" id="CAE6957998.1"/>
    </source>
</evidence>
<feature type="transmembrane region" description="Helical" evidence="5">
    <location>
        <begin position="407"/>
        <end position="429"/>
    </location>
</feature>
<dbReference type="PANTHER" id="PTHR12308:SF73">
    <property type="entry name" value="ANOCTAMIN"/>
    <property type="match status" value="1"/>
</dbReference>
<dbReference type="InterPro" id="IPR007632">
    <property type="entry name" value="Anoctamin"/>
</dbReference>
<accession>A0A812HQX9</accession>
<dbReference type="Pfam" id="PF04547">
    <property type="entry name" value="Anoctamin"/>
    <property type="match status" value="1"/>
</dbReference>
<keyword evidence="8" id="KW-1185">Reference proteome</keyword>
<organism evidence="7 8">
    <name type="scientific">Symbiodinium natans</name>
    <dbReference type="NCBI Taxonomy" id="878477"/>
    <lineage>
        <taxon>Eukaryota</taxon>
        <taxon>Sar</taxon>
        <taxon>Alveolata</taxon>
        <taxon>Dinophyceae</taxon>
        <taxon>Suessiales</taxon>
        <taxon>Symbiodiniaceae</taxon>
        <taxon>Symbiodinium</taxon>
    </lineage>
</organism>
<protein>
    <recommendedName>
        <fullName evidence="6">Anoctamin transmembrane domain-containing protein</fullName>
    </recommendedName>
</protein>
<proteinExistence type="predicted"/>
<feature type="transmembrane region" description="Helical" evidence="5">
    <location>
        <begin position="725"/>
        <end position="746"/>
    </location>
</feature>
<feature type="domain" description="Anoctamin transmembrane" evidence="6">
    <location>
        <begin position="270"/>
        <end position="753"/>
    </location>
</feature>
<comment type="caution">
    <text evidence="7">The sequence shown here is derived from an EMBL/GenBank/DDBJ whole genome shotgun (WGS) entry which is preliminary data.</text>
</comment>
<evidence type="ECO:0000256" key="1">
    <source>
        <dbReference type="ARBA" id="ARBA00004141"/>
    </source>
</evidence>
<feature type="transmembrane region" description="Helical" evidence="5">
    <location>
        <begin position="286"/>
        <end position="307"/>
    </location>
</feature>
<name>A0A812HQX9_9DINO</name>
<keyword evidence="2 5" id="KW-0812">Transmembrane</keyword>
<evidence type="ECO:0000256" key="3">
    <source>
        <dbReference type="ARBA" id="ARBA00022989"/>
    </source>
</evidence>
<evidence type="ECO:0000259" key="6">
    <source>
        <dbReference type="Pfam" id="PF04547"/>
    </source>
</evidence>
<evidence type="ECO:0000313" key="8">
    <source>
        <dbReference type="Proteomes" id="UP000604046"/>
    </source>
</evidence>
<sequence>MVRELSTSYERLSANSKYDNGVQRLPGPTPLLQMDADSCTMVVIFPRSRRVGGTVDPEELVQEPMKQARRIFLNPDNPLSRRAIRRLQYIGAEPHEPISMELYQQDIRARFLEILEASGVQASQFASLDEDEDFVKLYLPLNGEAIAQLADSLKFEMPFKTTVYEAVAEHGPFLGGEPLKNADGHMVVAHAPFDMHRKNIFQDFSQMDAIQLLQHWFCLWVQLDEMEHQGVIKCSFPCPRASQMRELHETGLHIKNWLNPFFGDLMHPLRAYFGEEITFFFKYGAYLIYSFLPLGAVGFFFTILRVFKIIPDSQIDYVKTGLACGISLWAACISQMFGRHARRTEQLWNVKEHAAFVKNNPDWDKHGRNETCTIFVNVVTVGFVALYIAVATVILVKQYNAAEDTVFAQLSSIVLSLVMKVGSLSWTYLAPVLVKLENHRTQEEMEDKLAVVLAGVKLFVGNFPFFSQCFVTNWVEQTCGPSFQAAAQMVWADYNHTAADNETQKVLRSFAFHKVKEDAVLTCFKGCYPSSWMDAETYTPTNCDVNLRSNLVSFFILQIGVELVFLVFPLLLSLWEVRKEYWKAHRMRDTDSPRQDDSSTDEQEPVPYSFLQWEAKKFPYEFNSWGGDRINDFLDIAVSYSVVACWGAICPLLFFLAVFSWTFSLRLRLYRMLYVARRPVPRASAGLGVWRSIFNAINVFAVGANVGLFTVFFYPMSKYAFGTQLLAFIIAEHAVLLLQAGVHIVIPEQPADVVSIEYYNKHVKYCHQLRELDPSARTSLAHIGLPLTPDGFTSASENECSEGWC</sequence>
<feature type="transmembrane region" description="Helical" evidence="5">
    <location>
        <begin position="374"/>
        <end position="395"/>
    </location>
</feature>